<comment type="subcellular location">
    <subcellularLocation>
        <location evidence="1">Cell membrane</location>
        <topology evidence="1">Multi-pass membrane protein</topology>
    </subcellularLocation>
</comment>
<keyword evidence="2" id="KW-1003">Cell membrane</keyword>
<dbReference type="AlphaFoldDB" id="A0A0W8E769"/>
<evidence type="ECO:0000256" key="1">
    <source>
        <dbReference type="ARBA" id="ARBA00004651"/>
    </source>
</evidence>
<feature type="transmembrane region" description="Helical" evidence="6">
    <location>
        <begin position="425"/>
        <end position="448"/>
    </location>
</feature>
<keyword evidence="3 6" id="KW-0812">Transmembrane</keyword>
<feature type="transmembrane region" description="Helical" evidence="6">
    <location>
        <begin position="6"/>
        <end position="25"/>
    </location>
</feature>
<feature type="transmembrane region" description="Helical" evidence="6">
    <location>
        <begin position="241"/>
        <end position="263"/>
    </location>
</feature>
<feature type="transmembrane region" description="Helical" evidence="6">
    <location>
        <begin position="479"/>
        <end position="504"/>
    </location>
</feature>
<dbReference type="EMBL" id="LNQE01001853">
    <property type="protein sequence ID" value="KUG04313.1"/>
    <property type="molecule type" value="Genomic_DNA"/>
</dbReference>
<evidence type="ECO:0000256" key="3">
    <source>
        <dbReference type="ARBA" id="ARBA00022692"/>
    </source>
</evidence>
<evidence type="ECO:0000256" key="5">
    <source>
        <dbReference type="ARBA" id="ARBA00023136"/>
    </source>
</evidence>
<feature type="transmembrane region" description="Helical" evidence="6">
    <location>
        <begin position="454"/>
        <end position="472"/>
    </location>
</feature>
<dbReference type="PANTHER" id="PTHR30252:SF0">
    <property type="entry name" value="PEPTIDE TRANSPORTER CSTA"/>
    <property type="match status" value="1"/>
</dbReference>
<feature type="transmembrane region" description="Helical" evidence="6">
    <location>
        <begin position="213"/>
        <end position="234"/>
    </location>
</feature>
<feature type="transmembrane region" description="Helical" evidence="6">
    <location>
        <begin position="133"/>
        <end position="155"/>
    </location>
</feature>
<evidence type="ECO:0000313" key="8">
    <source>
        <dbReference type="EMBL" id="KUG04313.1"/>
    </source>
</evidence>
<feature type="transmembrane region" description="Helical" evidence="6">
    <location>
        <begin position="323"/>
        <end position="343"/>
    </location>
</feature>
<accession>A0A0W8E769</accession>
<dbReference type="GO" id="GO:0005886">
    <property type="term" value="C:plasma membrane"/>
    <property type="evidence" value="ECO:0007669"/>
    <property type="project" value="UniProtKB-SubCell"/>
</dbReference>
<keyword evidence="4 6" id="KW-1133">Transmembrane helix</keyword>
<organism evidence="8">
    <name type="scientific">hydrocarbon metagenome</name>
    <dbReference type="NCBI Taxonomy" id="938273"/>
    <lineage>
        <taxon>unclassified sequences</taxon>
        <taxon>metagenomes</taxon>
        <taxon>ecological metagenomes</taxon>
    </lineage>
</organism>
<dbReference type="GO" id="GO:0009267">
    <property type="term" value="P:cellular response to starvation"/>
    <property type="evidence" value="ECO:0007669"/>
    <property type="project" value="InterPro"/>
</dbReference>
<evidence type="ECO:0000256" key="4">
    <source>
        <dbReference type="ARBA" id="ARBA00022989"/>
    </source>
</evidence>
<evidence type="ECO:0000259" key="7">
    <source>
        <dbReference type="Pfam" id="PF02554"/>
    </source>
</evidence>
<feature type="transmembrane region" description="Helical" evidence="6">
    <location>
        <begin position="161"/>
        <end position="180"/>
    </location>
</feature>
<feature type="transmembrane region" description="Helical" evidence="6">
    <location>
        <begin position="283"/>
        <end position="302"/>
    </location>
</feature>
<dbReference type="InterPro" id="IPR003706">
    <property type="entry name" value="CstA_N"/>
</dbReference>
<keyword evidence="5 6" id="KW-0472">Membrane</keyword>
<feature type="transmembrane region" description="Helical" evidence="6">
    <location>
        <begin position="187"/>
        <end position="207"/>
    </location>
</feature>
<reference evidence="8" key="1">
    <citation type="journal article" date="2015" name="Proc. Natl. Acad. Sci. U.S.A.">
        <title>Networks of energetic and metabolic interactions define dynamics in microbial communities.</title>
        <authorList>
            <person name="Embree M."/>
            <person name="Liu J.K."/>
            <person name="Al-Bassam M.M."/>
            <person name="Zengler K."/>
        </authorList>
    </citation>
    <scope>NUCLEOTIDE SEQUENCE</scope>
</reference>
<feature type="domain" description="CstA N-terminal" evidence="7">
    <location>
        <begin position="4"/>
        <end position="345"/>
    </location>
</feature>
<protein>
    <recommendedName>
        <fullName evidence="7">CstA N-terminal domain-containing protein</fullName>
    </recommendedName>
</protein>
<dbReference type="Pfam" id="PF02554">
    <property type="entry name" value="CstA"/>
    <property type="match status" value="2"/>
</dbReference>
<evidence type="ECO:0000256" key="2">
    <source>
        <dbReference type="ARBA" id="ARBA00022475"/>
    </source>
</evidence>
<comment type="caution">
    <text evidence="8">The sequence shown here is derived from an EMBL/GenBank/DDBJ whole genome shotgun (WGS) entry which is preliminary data.</text>
</comment>
<feature type="transmembrane region" description="Helical" evidence="6">
    <location>
        <begin position="363"/>
        <end position="390"/>
    </location>
</feature>
<feature type="transmembrane region" description="Helical" evidence="6">
    <location>
        <begin position="510"/>
        <end position="529"/>
    </location>
</feature>
<dbReference type="PANTHER" id="PTHR30252">
    <property type="entry name" value="INNER MEMBRANE PEPTIDE TRANSPORTER"/>
    <property type="match status" value="1"/>
</dbReference>
<evidence type="ECO:0000256" key="6">
    <source>
        <dbReference type="SAM" id="Phobius"/>
    </source>
</evidence>
<dbReference type="InterPro" id="IPR051605">
    <property type="entry name" value="CstA"/>
</dbReference>
<sequence>MTTTTLTLVGMAIWLLGYLFIGGHLQKVYLKYKPGRPVPAIELRDDVDFYPANPVTLFGDHWASIAGGAPLAGGATGAMWGFLPAFLYITIGNIFLGSPHDYATMHLSMRKKGKTIGGLISELISERSGKMGVILGWFSIAAFTATFLTALAKLFVATPQLTLPTIAFTISGVLMGLLIYKAGWPVLNATILGVVIVAIAIWLGLRYPISLPFYAWFAIFTIYPIISASIPAWILVEPRNFLNFVFMCVGSLALLIGCIVGNLDLQLPAVILTTSKGPLWPMLFLTISCGALTGMHSFWTTGYTSRRIPDEKFVRLIGYGGEALEGLTAFVALASAAVLPLAVYSEYIGQGWIFILQNGYAQIAGSVFTFIPFSVWAVWGGLLGSIFMITTLESGGRNMRIFLLELYTMISKKAISPQMQAPSKWGAATVSLGACAALALSGAWFYIWVLFPCLSSLLALMSFMTVIIWLKLVGRPTGYFWFALLFTTFIVAIPGAVYLSYTYVVQNMPYLAWIPPLAIVMTLFFYFDFFKKKNSITAKDIALATAEEEAM</sequence>
<proteinExistence type="predicted"/>
<name>A0A0W8E769_9ZZZZ</name>
<feature type="domain" description="CstA N-terminal" evidence="7">
    <location>
        <begin position="355"/>
        <end position="492"/>
    </location>
</feature>
<gene>
    <name evidence="8" type="ORF">ASZ90_018320</name>
</gene>